<reference evidence="3 4" key="1">
    <citation type="journal article" date="2020" name="Nature">
        <title>Bacterial chemolithoautotrophy via manganese oxidation.</title>
        <authorList>
            <person name="Yu H."/>
            <person name="Leadbetter J.R."/>
        </authorList>
    </citation>
    <scope>NUCLEOTIDE SEQUENCE [LARGE SCALE GENOMIC DNA]</scope>
    <source>
        <strain evidence="3 4">RBP-1</strain>
    </source>
</reference>
<dbReference type="Proteomes" id="UP000521868">
    <property type="component" value="Unassembled WGS sequence"/>
</dbReference>
<dbReference type="InterPro" id="IPR052341">
    <property type="entry name" value="LOG_family_nucleotidases"/>
</dbReference>
<evidence type="ECO:0000256" key="2">
    <source>
        <dbReference type="RuleBase" id="RU363015"/>
    </source>
</evidence>
<dbReference type="GO" id="GO:0008714">
    <property type="term" value="F:AMP nucleosidase activity"/>
    <property type="evidence" value="ECO:0007669"/>
    <property type="project" value="UniProtKB-EC"/>
</dbReference>
<dbReference type="Gene3D" id="3.40.50.450">
    <property type="match status" value="1"/>
</dbReference>
<comment type="catalytic activity">
    <reaction evidence="1">
        <text>AMP + H2O = D-ribose 5-phosphate + adenine</text>
        <dbReference type="Rhea" id="RHEA:20129"/>
        <dbReference type="ChEBI" id="CHEBI:15377"/>
        <dbReference type="ChEBI" id="CHEBI:16708"/>
        <dbReference type="ChEBI" id="CHEBI:78346"/>
        <dbReference type="ChEBI" id="CHEBI:456215"/>
        <dbReference type="EC" id="3.2.2.4"/>
    </reaction>
</comment>
<comment type="caution">
    <text evidence="3">The sequence shown here is derived from an EMBL/GenBank/DDBJ whole genome shotgun (WGS) entry which is preliminary data.</text>
</comment>
<dbReference type="InterPro" id="IPR005269">
    <property type="entry name" value="LOG"/>
</dbReference>
<dbReference type="GO" id="GO:0005829">
    <property type="term" value="C:cytosol"/>
    <property type="evidence" value="ECO:0007669"/>
    <property type="project" value="TreeGrafter"/>
</dbReference>
<dbReference type="SUPFAM" id="SSF102405">
    <property type="entry name" value="MCP/YpsA-like"/>
    <property type="match status" value="1"/>
</dbReference>
<evidence type="ECO:0000313" key="3">
    <source>
        <dbReference type="EMBL" id="NKE65125.1"/>
    </source>
</evidence>
<dbReference type="EMBL" id="VTOX01000001">
    <property type="protein sequence ID" value="NKE65125.1"/>
    <property type="molecule type" value="Genomic_DNA"/>
</dbReference>
<comment type="similarity">
    <text evidence="2">Belongs to the LOG family.</text>
</comment>
<gene>
    <name evidence="3" type="ORF">RAMLITH_04780</name>
</gene>
<dbReference type="NCBIfam" id="TIGR00730">
    <property type="entry name" value="Rossman fold protein, TIGR00730 family"/>
    <property type="match status" value="1"/>
</dbReference>
<evidence type="ECO:0000256" key="1">
    <source>
        <dbReference type="ARBA" id="ARBA00000274"/>
    </source>
</evidence>
<accession>A0A7X6I5F5</accession>
<dbReference type="PANTHER" id="PTHR43393:SF3">
    <property type="entry name" value="LYSINE DECARBOXYLASE-LIKE PROTEIN"/>
    <property type="match status" value="1"/>
</dbReference>
<dbReference type="EC" id="3.2.2.n1" evidence="2"/>
<dbReference type="PANTHER" id="PTHR43393">
    <property type="entry name" value="CYTOKININ RIBOSIDE 5'-MONOPHOSPHATE PHOSPHORIBOHYDROLASE"/>
    <property type="match status" value="1"/>
</dbReference>
<dbReference type="AlphaFoldDB" id="A0A7X6I5F5"/>
<name>A0A7X6I5F5_9BURK</name>
<evidence type="ECO:0000313" key="4">
    <source>
        <dbReference type="Proteomes" id="UP000521868"/>
    </source>
</evidence>
<sequence length="287" mass="32073">MSSPRNIHDRRLADAWATLQAHADSGLPLDPDASRLAFADPEFLLRRETRGIRFQLELLKPDLEQQAMGIENTIVVFGSARFRSEEESAELVAAAEAAGDEAVIRRARALARNAHYYEKARAFGKLVAHYSASKDPEDMLFICTGGGPGIMQAANRGAYEGDGISVGLSIALPMEEHANPYVTPALSFKFHYFALRKMHFMMRAKALVAFPGGFGTLDELFEVITLVQTRKARQVPIVLFGSDYWKRLVNFDVLIEEGVISPADLDLFQYADDPETAWEIIRSFYRL</sequence>
<organism evidence="3 4">
    <name type="scientific">Ramlibacter lithotrophicus</name>
    <dbReference type="NCBI Taxonomy" id="2606681"/>
    <lineage>
        <taxon>Bacteria</taxon>
        <taxon>Pseudomonadati</taxon>
        <taxon>Pseudomonadota</taxon>
        <taxon>Betaproteobacteria</taxon>
        <taxon>Burkholderiales</taxon>
        <taxon>Comamonadaceae</taxon>
        <taxon>Ramlibacter</taxon>
    </lineage>
</organism>
<keyword evidence="2" id="KW-0378">Hydrolase</keyword>
<dbReference type="RefSeq" id="WP_168106152.1">
    <property type="nucleotide sequence ID" value="NZ_VTOX01000001.1"/>
</dbReference>
<dbReference type="GO" id="GO:0009691">
    <property type="term" value="P:cytokinin biosynthetic process"/>
    <property type="evidence" value="ECO:0007669"/>
    <property type="project" value="UniProtKB-UniRule"/>
</dbReference>
<dbReference type="InterPro" id="IPR031100">
    <property type="entry name" value="LOG_fam"/>
</dbReference>
<dbReference type="Pfam" id="PF03641">
    <property type="entry name" value="Lysine_decarbox"/>
    <property type="match status" value="1"/>
</dbReference>
<keyword evidence="4" id="KW-1185">Reference proteome</keyword>
<keyword evidence="2" id="KW-0203">Cytokinin biosynthesis</keyword>
<protein>
    <recommendedName>
        <fullName evidence="2">Cytokinin riboside 5'-monophosphate phosphoribohydrolase</fullName>
        <ecNumber evidence="2">3.2.2.n1</ecNumber>
    </recommendedName>
</protein>
<proteinExistence type="inferred from homology"/>